<dbReference type="GO" id="GO:0005634">
    <property type="term" value="C:nucleus"/>
    <property type="evidence" value="ECO:0007669"/>
    <property type="project" value="UniProtKB-SubCell"/>
</dbReference>
<dbReference type="Gene3D" id="2.170.270.10">
    <property type="entry name" value="SET domain"/>
    <property type="match status" value="2"/>
</dbReference>
<dbReference type="SMART" id="SM00333">
    <property type="entry name" value="TUDOR"/>
    <property type="match status" value="2"/>
</dbReference>
<keyword evidence="10" id="KW-0862">Zinc</keyword>
<dbReference type="PROSITE" id="PS50867">
    <property type="entry name" value="PRE_SET"/>
    <property type="match status" value="1"/>
</dbReference>
<dbReference type="InterPro" id="IPR001214">
    <property type="entry name" value="SET_dom"/>
</dbReference>
<evidence type="ECO:0008006" key="23">
    <source>
        <dbReference type="Google" id="ProtNLM"/>
    </source>
</evidence>
<evidence type="ECO:0000256" key="7">
    <source>
        <dbReference type="ARBA" id="ARBA00022691"/>
    </source>
</evidence>
<feature type="domain" description="Post-SET" evidence="19">
    <location>
        <begin position="1120"/>
        <end position="1136"/>
    </location>
</feature>
<keyword evidence="15" id="KW-0539">Nucleus</keyword>
<dbReference type="GO" id="GO:0070828">
    <property type="term" value="P:heterochromatin organization"/>
    <property type="evidence" value="ECO:0007669"/>
    <property type="project" value="TreeGrafter"/>
</dbReference>
<keyword evidence="14" id="KW-0804">Transcription</keyword>
<dbReference type="GO" id="GO:0046974">
    <property type="term" value="F:histone H3K9 methyltransferase activity"/>
    <property type="evidence" value="ECO:0007669"/>
    <property type="project" value="TreeGrafter"/>
</dbReference>
<dbReference type="SUPFAM" id="SSF82199">
    <property type="entry name" value="SET domain"/>
    <property type="match status" value="1"/>
</dbReference>
<evidence type="ECO:0000313" key="22">
    <source>
        <dbReference type="Proteomes" id="UP000826195"/>
    </source>
</evidence>
<dbReference type="Pfam" id="PF18359">
    <property type="entry name" value="Tudor_5"/>
    <property type="match status" value="1"/>
</dbReference>
<evidence type="ECO:0000256" key="3">
    <source>
        <dbReference type="ARBA" id="ARBA00022454"/>
    </source>
</evidence>
<dbReference type="CDD" id="cd21181">
    <property type="entry name" value="Tudor_SETDB1_rpt2"/>
    <property type="match status" value="1"/>
</dbReference>
<dbReference type="GO" id="GO:0008270">
    <property type="term" value="F:zinc ion binding"/>
    <property type="evidence" value="ECO:0007669"/>
    <property type="project" value="InterPro"/>
</dbReference>
<accession>A0AAV7HXD1</accession>
<evidence type="ECO:0000256" key="6">
    <source>
        <dbReference type="ARBA" id="ARBA00022679"/>
    </source>
</evidence>
<dbReference type="InterPro" id="IPR041292">
    <property type="entry name" value="Tudor_4"/>
</dbReference>
<reference evidence="21 22" key="1">
    <citation type="journal article" date="2021" name="J. Hered.">
        <title>A chromosome-level genome assembly of the parasitoid wasp, Cotesia glomerata (Hymenoptera: Braconidae).</title>
        <authorList>
            <person name="Pinto B.J."/>
            <person name="Weis J.J."/>
            <person name="Gamble T."/>
            <person name="Ode P.J."/>
            <person name="Paul R."/>
            <person name="Zaspel J.M."/>
        </authorList>
    </citation>
    <scope>NUCLEOTIDE SEQUENCE [LARGE SCALE GENOMIC DNA]</scope>
    <source>
        <strain evidence="21">CgM1</strain>
    </source>
</reference>
<dbReference type="InterPro" id="IPR016177">
    <property type="entry name" value="DNA-bd_dom_sf"/>
</dbReference>
<dbReference type="PROSITE" id="PS50280">
    <property type="entry name" value="SET"/>
    <property type="match status" value="1"/>
</dbReference>
<dbReference type="GO" id="GO:0010629">
    <property type="term" value="P:negative regulation of gene expression"/>
    <property type="evidence" value="ECO:0007669"/>
    <property type="project" value="TreeGrafter"/>
</dbReference>
<dbReference type="InterPro" id="IPR041291">
    <property type="entry name" value="TUDOR_5"/>
</dbReference>
<dbReference type="InterPro" id="IPR001739">
    <property type="entry name" value="Methyl_CpG_DNA-bd"/>
</dbReference>
<evidence type="ECO:0000256" key="14">
    <source>
        <dbReference type="ARBA" id="ARBA00023163"/>
    </source>
</evidence>
<dbReference type="PROSITE" id="PS50982">
    <property type="entry name" value="MBD"/>
    <property type="match status" value="1"/>
</dbReference>
<dbReference type="InterPro" id="IPR007728">
    <property type="entry name" value="Pre-SET_dom"/>
</dbReference>
<feature type="domain" description="Pre-SET" evidence="18">
    <location>
        <begin position="761"/>
        <end position="833"/>
    </location>
</feature>
<evidence type="ECO:0000259" key="19">
    <source>
        <dbReference type="PROSITE" id="PS50868"/>
    </source>
</evidence>
<dbReference type="EMBL" id="JAHXZJ010002612">
    <property type="protein sequence ID" value="KAH0537902.1"/>
    <property type="molecule type" value="Genomic_DNA"/>
</dbReference>
<dbReference type="Pfam" id="PF01429">
    <property type="entry name" value="MBD"/>
    <property type="match status" value="1"/>
</dbReference>
<keyword evidence="9" id="KW-0677">Repeat</keyword>
<proteinExistence type="predicted"/>
<comment type="caution">
    <text evidence="21">The sequence shown here is derived from an EMBL/GenBank/DDBJ whole genome shotgun (WGS) entry which is preliminary data.</text>
</comment>
<evidence type="ECO:0000256" key="9">
    <source>
        <dbReference type="ARBA" id="ARBA00022737"/>
    </source>
</evidence>
<feature type="compositionally biased region" description="Acidic residues" evidence="16">
    <location>
        <begin position="9"/>
        <end position="18"/>
    </location>
</feature>
<protein>
    <recommendedName>
        <fullName evidence="23">Histone-lysine N-methyltransferase eggless</fullName>
    </recommendedName>
</protein>
<dbReference type="PANTHER" id="PTHR46024">
    <property type="entry name" value="HISTONE-LYSINE N-METHYLTRANSFERASE EGGLESS"/>
    <property type="match status" value="1"/>
</dbReference>
<gene>
    <name evidence="21" type="ORF">KQX54_001374</name>
</gene>
<keyword evidence="12" id="KW-0805">Transcription regulation</keyword>
<feature type="domain" description="SET" evidence="17">
    <location>
        <begin position="836"/>
        <end position="1111"/>
    </location>
</feature>
<evidence type="ECO:0000313" key="21">
    <source>
        <dbReference type="EMBL" id="KAH0537902.1"/>
    </source>
</evidence>
<evidence type="ECO:0000256" key="5">
    <source>
        <dbReference type="ARBA" id="ARBA00022603"/>
    </source>
</evidence>
<dbReference type="PANTHER" id="PTHR46024:SF1">
    <property type="entry name" value="HISTONE-LYSINE N-METHYLTRANSFERASE EGGLESS"/>
    <property type="match status" value="1"/>
</dbReference>
<dbReference type="InterPro" id="IPR002999">
    <property type="entry name" value="Tudor"/>
</dbReference>
<dbReference type="SMART" id="SM00391">
    <property type="entry name" value="MBD"/>
    <property type="match status" value="1"/>
</dbReference>
<dbReference type="InterPro" id="IPR047232">
    <property type="entry name" value="SETDB1/2-like_MBD"/>
</dbReference>
<dbReference type="GO" id="GO:0003677">
    <property type="term" value="F:DNA binding"/>
    <property type="evidence" value="ECO:0007669"/>
    <property type="project" value="InterPro"/>
</dbReference>
<evidence type="ECO:0000256" key="4">
    <source>
        <dbReference type="ARBA" id="ARBA00022491"/>
    </source>
</evidence>
<dbReference type="Proteomes" id="UP000826195">
    <property type="component" value="Unassembled WGS sequence"/>
</dbReference>
<keyword evidence="5" id="KW-0489">Methyltransferase</keyword>
<evidence type="ECO:0000259" key="20">
    <source>
        <dbReference type="PROSITE" id="PS50982"/>
    </source>
</evidence>
<dbReference type="CDD" id="cd01395">
    <property type="entry name" value="HMT_MBD"/>
    <property type="match status" value="1"/>
</dbReference>
<dbReference type="SMART" id="SM00317">
    <property type="entry name" value="SET"/>
    <property type="match status" value="1"/>
</dbReference>
<evidence type="ECO:0000256" key="10">
    <source>
        <dbReference type="ARBA" id="ARBA00022833"/>
    </source>
</evidence>
<feature type="domain" description="MBD" evidence="20">
    <location>
        <begin position="632"/>
        <end position="699"/>
    </location>
</feature>
<evidence type="ECO:0000259" key="17">
    <source>
        <dbReference type="PROSITE" id="PS50280"/>
    </source>
</evidence>
<dbReference type="PROSITE" id="PS50868">
    <property type="entry name" value="POST_SET"/>
    <property type="match status" value="1"/>
</dbReference>
<organism evidence="21 22">
    <name type="scientific">Cotesia glomerata</name>
    <name type="common">Lepidopteran parasitic wasp</name>
    <name type="synonym">Apanteles glomeratus</name>
    <dbReference type="NCBI Taxonomy" id="32391"/>
    <lineage>
        <taxon>Eukaryota</taxon>
        <taxon>Metazoa</taxon>
        <taxon>Ecdysozoa</taxon>
        <taxon>Arthropoda</taxon>
        <taxon>Hexapoda</taxon>
        <taxon>Insecta</taxon>
        <taxon>Pterygota</taxon>
        <taxon>Neoptera</taxon>
        <taxon>Endopterygota</taxon>
        <taxon>Hymenoptera</taxon>
        <taxon>Apocrita</taxon>
        <taxon>Ichneumonoidea</taxon>
        <taxon>Braconidae</taxon>
        <taxon>Microgastrinae</taxon>
        <taxon>Cotesia</taxon>
    </lineage>
</organism>
<keyword evidence="4" id="KW-0678">Repressor</keyword>
<dbReference type="InterPro" id="IPR003616">
    <property type="entry name" value="Post-SET_dom"/>
</dbReference>
<name>A0AAV7HXD1_COTGL</name>
<evidence type="ECO:0000256" key="2">
    <source>
        <dbReference type="ARBA" id="ARBA00004286"/>
    </source>
</evidence>
<dbReference type="GO" id="GO:0032259">
    <property type="term" value="P:methylation"/>
    <property type="evidence" value="ECO:0007669"/>
    <property type="project" value="UniProtKB-KW"/>
</dbReference>
<keyword evidence="22" id="KW-1185">Reference proteome</keyword>
<keyword evidence="13" id="KW-0175">Coiled coil</keyword>
<feature type="region of interest" description="Disordered" evidence="16">
    <location>
        <begin position="1"/>
        <end position="28"/>
    </location>
</feature>
<evidence type="ECO:0000256" key="1">
    <source>
        <dbReference type="ARBA" id="ARBA00004123"/>
    </source>
</evidence>
<evidence type="ECO:0000256" key="16">
    <source>
        <dbReference type="SAM" id="MobiDB-lite"/>
    </source>
</evidence>
<dbReference type="SMART" id="SM00468">
    <property type="entry name" value="PreSET"/>
    <property type="match status" value="1"/>
</dbReference>
<keyword evidence="3" id="KW-0158">Chromosome</keyword>
<keyword evidence="11" id="KW-0156">Chromatin regulator</keyword>
<dbReference type="InterPro" id="IPR046341">
    <property type="entry name" value="SET_dom_sf"/>
</dbReference>
<dbReference type="SUPFAM" id="SSF54171">
    <property type="entry name" value="DNA-binding domain"/>
    <property type="match status" value="1"/>
</dbReference>
<dbReference type="Pfam" id="PF00856">
    <property type="entry name" value="SET"/>
    <property type="match status" value="1"/>
</dbReference>
<evidence type="ECO:0000259" key="18">
    <source>
        <dbReference type="PROSITE" id="PS50867"/>
    </source>
</evidence>
<dbReference type="Gene3D" id="3.30.890.10">
    <property type="entry name" value="Methyl-cpg-binding Protein 2, Chain A"/>
    <property type="match status" value="1"/>
</dbReference>
<dbReference type="CDD" id="cd10517">
    <property type="entry name" value="SET_SETDB1"/>
    <property type="match status" value="1"/>
</dbReference>
<evidence type="ECO:0000256" key="13">
    <source>
        <dbReference type="ARBA" id="ARBA00023054"/>
    </source>
</evidence>
<dbReference type="Gene3D" id="2.30.30.140">
    <property type="match status" value="2"/>
</dbReference>
<feature type="region of interest" description="Disordered" evidence="16">
    <location>
        <begin position="904"/>
        <end position="1032"/>
    </location>
</feature>
<evidence type="ECO:0000256" key="15">
    <source>
        <dbReference type="ARBA" id="ARBA00023242"/>
    </source>
</evidence>
<keyword evidence="7" id="KW-0949">S-adenosyl-L-methionine</keyword>
<keyword evidence="6" id="KW-0808">Transferase</keyword>
<dbReference type="InterPro" id="IPR051516">
    <property type="entry name" value="SETDB_methyltransferase"/>
</dbReference>
<comment type="subcellular location">
    <subcellularLocation>
        <location evidence="2">Chromosome</location>
    </subcellularLocation>
    <subcellularLocation>
        <location evidence="1">Nucleus</location>
    </subcellularLocation>
</comment>
<dbReference type="Pfam" id="PF05033">
    <property type="entry name" value="Pre-SET"/>
    <property type="match status" value="1"/>
</dbReference>
<evidence type="ECO:0000256" key="12">
    <source>
        <dbReference type="ARBA" id="ARBA00023015"/>
    </source>
</evidence>
<dbReference type="SUPFAM" id="SSF63748">
    <property type="entry name" value="Tudor/PWWP/MBT"/>
    <property type="match status" value="1"/>
</dbReference>
<evidence type="ECO:0000256" key="8">
    <source>
        <dbReference type="ARBA" id="ARBA00022723"/>
    </source>
</evidence>
<dbReference type="Pfam" id="PF18358">
    <property type="entry name" value="Tudor_4"/>
    <property type="match status" value="1"/>
</dbReference>
<sequence>MTDNKETEVIDLESDDESSTATEDKSPQKVAKMPTVTCINFKCSSGVSMKIAPTFACSYYGVNMVKKKKRFICEKCLEAAIEHQELLVDAMLNKKPLLRCEFPDHTMEVEISDSDESDSEVKDSSSDEYLPEEFIKSIGENIDSALTNVIKNYDIEFQIRESHRILKAQYDQINEENSQLDNDITDMILKMDSLRSNLYNQFRPDVKEIKEIHIEDPPADTIPHPPVATKKVTQIIRATTVQTPSTAQPDNAVEVMSVCPKGKINMELGLPPQGNLVRRAAEVENLVLVMKHPLLAWRRAKVLSIVSRTPMTYRIKYASKKYSTQSKQVFGKQLAIFEPCSVMIPVATRVVALFSDHKSNDYYSGVIAEPPKATNKCRYLVFFDDGYAQYVAHKDIFVVSESSLRVWEDIPIESREFVKKYLETYPERPMVKLQKEQVVKTEWNGKWWIARVIQVDASLVQMYFDADGRTEWIYRGSARLGPLFLELLKASARQQGHHAPINTPTRHRFTGTLNKNNVPYVEYTSINGEQEAEFELPSPQAHAQKLGSFIKDTSSVSAPAQSRAVAKKSTAKRSSTPAVVEIPQNFAANSETKPSHSIVYYQTQNKIQTRKFVAHKCGPNCIRGISFSPADLKGYSPLSIPLLCGWNRQLCKFPKGKKVILYQAPCGARLRNMEEVHRYLRITESTMSVDLFDFDYWVHCLAEFVLDKCFVNIKDLSYGVENVPIPCVNEIDHKLPDTITYSTVREPTEGVTLNTDPDFLCSCDCEDDCQDKNKCQCWQMTIQGATFGGRVPNPAVGYVYKRLPEPVTTGIYECNSRCKCSVKTCLNRVVQHPLSLKLQVFKTAPRGWGIRCLNDIPLGSFICIYAGRLLTEQGANEGGKNYGDEYLAELDYVEVVEGIKEGFEAEAFEPEINTPADNDDSTPEKQLEDEASRKKGTDDSDEEFNPKQFNQEFARIDTDPADAGNMKSRLRKRKKSTDDGPDTSEDKSEDGSTGKGSNTTDKGEDGSDEDEGDKSSGGMREPSRFEPSVEASQVEPMKFKSVRDFFGEDEAVYIMDAKTTGNIGRYLNHSCDPNVFVQNVFVDTHDVRFPWVAFFALNFIRAGQELTWNYSYDVGSIPGKVIICKCGASNCRGRLL</sequence>
<dbReference type="GO" id="GO:0005694">
    <property type="term" value="C:chromosome"/>
    <property type="evidence" value="ECO:0007669"/>
    <property type="project" value="UniProtKB-SubCell"/>
</dbReference>
<evidence type="ECO:0000256" key="11">
    <source>
        <dbReference type="ARBA" id="ARBA00022853"/>
    </source>
</evidence>
<feature type="compositionally biased region" description="Basic and acidic residues" evidence="16">
    <location>
        <begin position="922"/>
        <end position="938"/>
    </location>
</feature>
<dbReference type="AlphaFoldDB" id="A0AAV7HXD1"/>
<keyword evidence="8" id="KW-0479">Metal-binding</keyword>